<dbReference type="SUPFAM" id="SSF53756">
    <property type="entry name" value="UDP-Glycosyltransferase/glycogen phosphorylase"/>
    <property type="match status" value="1"/>
</dbReference>
<protein>
    <submittedName>
        <fullName evidence="2">Glycosyltransferase</fullName>
    </submittedName>
</protein>
<sequence length="403" mass="45826">MPTLFQINAVCNSGSTGRIAEDIGKLVQKNGWQSYIAFGRWSNSSSSVLYKIGNRVDLLIHVLYTRLFDKHGFASKRSTRELVKVIERVRPDIIHLHNIHGYYLNMEILFDYLSSSGIQVVWTLHDCWAMTGHCVHFQDIGCEKWLKGCSNCPNKHGYPASLLKDRSKKNYLQKKELFTSARNLTVVSVCHWLDGVVGQSFLSSAKREVIVNGIDLDIFTPRVHREEMRVQMGLNSRFMILAVATGWNKTKGLDDILRLRELLSHQEVIVVVGLTKRQIKNLPSGIIGIEKTENVHQLADLYSMADVLINPTYQDTLPTVNMESLACGTPVVAYDTGGCKDIVDRDTGYIVERGDLNSMLVSITRIRHKGKSHYEAACRQRAVDCFDRAERYLDYLKLYDRLL</sequence>
<reference evidence="2" key="1">
    <citation type="submission" date="2020-08" db="EMBL/GenBank/DDBJ databases">
        <title>Genome public.</title>
        <authorList>
            <person name="Liu C."/>
            <person name="Sun Q."/>
        </authorList>
    </citation>
    <scope>NUCLEOTIDE SEQUENCE</scope>
    <source>
        <strain evidence="2">N12</strain>
    </source>
</reference>
<dbReference type="Pfam" id="PF13692">
    <property type="entry name" value="Glyco_trans_1_4"/>
    <property type="match status" value="1"/>
</dbReference>
<dbReference type="InterPro" id="IPR050194">
    <property type="entry name" value="Glycosyltransferase_grp1"/>
</dbReference>
<dbReference type="InterPro" id="IPR028098">
    <property type="entry name" value="Glyco_trans_4-like_N"/>
</dbReference>
<dbReference type="Pfam" id="PF13439">
    <property type="entry name" value="Glyco_transf_4"/>
    <property type="match status" value="1"/>
</dbReference>
<dbReference type="RefSeq" id="WP_262435917.1">
    <property type="nucleotide sequence ID" value="NZ_JACRTF010000001.1"/>
</dbReference>
<accession>A0A926F342</accession>
<organism evidence="2 3">
    <name type="scientific">Jilunia laotingensis</name>
    <dbReference type="NCBI Taxonomy" id="2763675"/>
    <lineage>
        <taxon>Bacteria</taxon>
        <taxon>Pseudomonadati</taxon>
        <taxon>Bacteroidota</taxon>
        <taxon>Bacteroidia</taxon>
        <taxon>Bacteroidales</taxon>
        <taxon>Bacteroidaceae</taxon>
        <taxon>Jilunia</taxon>
    </lineage>
</organism>
<dbReference type="Proteomes" id="UP000651085">
    <property type="component" value="Unassembled WGS sequence"/>
</dbReference>
<gene>
    <name evidence="2" type="ORF">H8744_16585</name>
</gene>
<evidence type="ECO:0000313" key="2">
    <source>
        <dbReference type="EMBL" id="MBC8594828.1"/>
    </source>
</evidence>
<comment type="caution">
    <text evidence="2">The sequence shown here is derived from an EMBL/GenBank/DDBJ whole genome shotgun (WGS) entry which is preliminary data.</text>
</comment>
<feature type="domain" description="Glycosyltransferase subfamily 4-like N-terminal" evidence="1">
    <location>
        <begin position="19"/>
        <end position="217"/>
    </location>
</feature>
<dbReference type="AlphaFoldDB" id="A0A926F342"/>
<proteinExistence type="predicted"/>
<dbReference type="GO" id="GO:0016757">
    <property type="term" value="F:glycosyltransferase activity"/>
    <property type="evidence" value="ECO:0007669"/>
    <property type="project" value="UniProtKB-ARBA"/>
</dbReference>
<dbReference type="Gene3D" id="3.40.50.2000">
    <property type="entry name" value="Glycogen Phosphorylase B"/>
    <property type="match status" value="2"/>
</dbReference>
<dbReference type="PANTHER" id="PTHR45947:SF3">
    <property type="entry name" value="SULFOQUINOVOSYL TRANSFERASE SQD2"/>
    <property type="match status" value="1"/>
</dbReference>
<dbReference type="PANTHER" id="PTHR45947">
    <property type="entry name" value="SULFOQUINOVOSYL TRANSFERASE SQD2"/>
    <property type="match status" value="1"/>
</dbReference>
<name>A0A926F342_9BACT</name>
<keyword evidence="3" id="KW-1185">Reference proteome</keyword>
<evidence type="ECO:0000313" key="3">
    <source>
        <dbReference type="Proteomes" id="UP000651085"/>
    </source>
</evidence>
<dbReference type="EMBL" id="JACRTF010000001">
    <property type="protein sequence ID" value="MBC8594828.1"/>
    <property type="molecule type" value="Genomic_DNA"/>
</dbReference>
<evidence type="ECO:0000259" key="1">
    <source>
        <dbReference type="Pfam" id="PF13439"/>
    </source>
</evidence>